<accession>A0A511QKB5</accession>
<keyword evidence="1 2" id="KW-0238">DNA-binding</keyword>
<evidence type="ECO:0000256" key="3">
    <source>
        <dbReference type="SAM" id="MobiDB-lite"/>
    </source>
</evidence>
<dbReference type="EMBL" id="BJXJ01000058">
    <property type="protein sequence ID" value="GEM77486.1"/>
    <property type="molecule type" value="Genomic_DNA"/>
</dbReference>
<evidence type="ECO:0000259" key="5">
    <source>
        <dbReference type="PROSITE" id="PS51755"/>
    </source>
</evidence>
<keyword evidence="4" id="KW-0472">Membrane</keyword>
<comment type="caution">
    <text evidence="6">The sequence shown here is derived from an EMBL/GenBank/DDBJ whole genome shotgun (WGS) entry which is preliminary data.</text>
</comment>
<evidence type="ECO:0000313" key="6">
    <source>
        <dbReference type="EMBL" id="GEM77486.1"/>
    </source>
</evidence>
<dbReference type="SMART" id="SM00862">
    <property type="entry name" value="Trans_reg_C"/>
    <property type="match status" value="1"/>
</dbReference>
<dbReference type="PROSITE" id="PS51755">
    <property type="entry name" value="OMPR_PHOB"/>
    <property type="match status" value="1"/>
</dbReference>
<gene>
    <name evidence="6" type="ORF">VSA01S_35980</name>
</gene>
<dbReference type="GO" id="GO:0000160">
    <property type="term" value="P:phosphorelay signal transduction system"/>
    <property type="evidence" value="ECO:0007669"/>
    <property type="project" value="InterPro"/>
</dbReference>
<reference evidence="6 7" key="1">
    <citation type="submission" date="2019-07" db="EMBL/GenBank/DDBJ databases">
        <title>Whole genome shotgun sequence of Vibrio sagamiensis NBRC 104589.</title>
        <authorList>
            <person name="Hosoyama A."/>
            <person name="Uohara A."/>
            <person name="Ohji S."/>
            <person name="Ichikawa N."/>
        </authorList>
    </citation>
    <scope>NUCLEOTIDE SEQUENCE [LARGE SCALE GENOMIC DNA]</scope>
    <source>
        <strain evidence="6 7">NBRC 104589</strain>
    </source>
</reference>
<feature type="DNA-binding region" description="OmpR/PhoB-type" evidence="2">
    <location>
        <begin position="1"/>
        <end position="90"/>
    </location>
</feature>
<evidence type="ECO:0000256" key="2">
    <source>
        <dbReference type="PROSITE-ProRule" id="PRU01091"/>
    </source>
</evidence>
<evidence type="ECO:0000256" key="1">
    <source>
        <dbReference type="ARBA" id="ARBA00023125"/>
    </source>
</evidence>
<feature type="region of interest" description="Disordered" evidence="3">
    <location>
        <begin position="132"/>
        <end position="151"/>
    </location>
</feature>
<dbReference type="Pfam" id="PF00486">
    <property type="entry name" value="Trans_reg_C"/>
    <property type="match status" value="1"/>
</dbReference>
<dbReference type="SUPFAM" id="SSF46894">
    <property type="entry name" value="C-terminal effector domain of the bipartite response regulators"/>
    <property type="match status" value="1"/>
</dbReference>
<keyword evidence="4" id="KW-0812">Transmembrane</keyword>
<dbReference type="Gene3D" id="1.10.10.10">
    <property type="entry name" value="Winged helix-like DNA-binding domain superfamily/Winged helix DNA-binding domain"/>
    <property type="match status" value="1"/>
</dbReference>
<evidence type="ECO:0000313" key="7">
    <source>
        <dbReference type="Proteomes" id="UP000321922"/>
    </source>
</evidence>
<protein>
    <recommendedName>
        <fullName evidence="5">OmpR/PhoB-type domain-containing protein</fullName>
    </recommendedName>
</protein>
<dbReference type="GO" id="GO:0003677">
    <property type="term" value="F:DNA binding"/>
    <property type="evidence" value="ECO:0007669"/>
    <property type="project" value="UniProtKB-UniRule"/>
</dbReference>
<feature type="domain" description="OmpR/PhoB-type" evidence="5">
    <location>
        <begin position="1"/>
        <end position="90"/>
    </location>
</feature>
<keyword evidence="4" id="KW-1133">Transmembrane helix</keyword>
<keyword evidence="7" id="KW-1185">Reference proteome</keyword>
<sequence length="244" mass="27868">MDVKFIYDDSSKILYDKEGNEKGKLSVAEGRLLVFFVNNIGAAQTRDDLVKAGWPKIIVVENALTMAIRKLRNFGITIKTIRGEGYLYSCEEILLKNINQYLSEEGRQHFVFKEKIEEKDADQMTELNEAVRSDTENKLIEPGSSKQDSSKEKNINVVSSLFNRSKITYFRVVLVAYGAILCLSYLAIQVSEPNVKCLRFNNQSVEVCSVLSFNKSEAKKLTPGLYLYGYIYDENSKHEFIKVR</sequence>
<name>A0A511QKB5_9VIBR</name>
<feature type="transmembrane region" description="Helical" evidence="4">
    <location>
        <begin position="169"/>
        <end position="188"/>
    </location>
</feature>
<proteinExistence type="predicted"/>
<dbReference type="OrthoDB" id="5904978at2"/>
<organism evidence="6 7">
    <name type="scientific">Vibrio sagamiensis NBRC 104589</name>
    <dbReference type="NCBI Taxonomy" id="1219064"/>
    <lineage>
        <taxon>Bacteria</taxon>
        <taxon>Pseudomonadati</taxon>
        <taxon>Pseudomonadota</taxon>
        <taxon>Gammaproteobacteria</taxon>
        <taxon>Vibrionales</taxon>
        <taxon>Vibrionaceae</taxon>
        <taxon>Vibrio</taxon>
    </lineage>
</organism>
<dbReference type="AlphaFoldDB" id="A0A511QKB5"/>
<dbReference type="InterPro" id="IPR036388">
    <property type="entry name" value="WH-like_DNA-bd_sf"/>
</dbReference>
<evidence type="ECO:0000256" key="4">
    <source>
        <dbReference type="SAM" id="Phobius"/>
    </source>
</evidence>
<dbReference type="Proteomes" id="UP000321922">
    <property type="component" value="Unassembled WGS sequence"/>
</dbReference>
<dbReference type="GO" id="GO:0006355">
    <property type="term" value="P:regulation of DNA-templated transcription"/>
    <property type="evidence" value="ECO:0007669"/>
    <property type="project" value="InterPro"/>
</dbReference>
<dbReference type="RefSeq" id="WP_039981527.1">
    <property type="nucleotide sequence ID" value="NZ_BAOJ01000060.1"/>
</dbReference>
<dbReference type="InterPro" id="IPR001867">
    <property type="entry name" value="OmpR/PhoB-type_DNA-bd"/>
</dbReference>
<dbReference type="InterPro" id="IPR016032">
    <property type="entry name" value="Sig_transdc_resp-reg_C-effctor"/>
</dbReference>